<dbReference type="Gene3D" id="3.30.2390.10">
    <property type="entry name" value="TTHA1013-like"/>
    <property type="match status" value="1"/>
</dbReference>
<dbReference type="SUPFAM" id="SSF143100">
    <property type="entry name" value="TTHA1013/TTHA0281-like"/>
    <property type="match status" value="1"/>
</dbReference>
<gene>
    <name evidence="2" type="ORF">HMPREF9194_01962</name>
</gene>
<organism evidence="2 3">
    <name type="scientific">Treponema maltophilum ATCC 51939</name>
    <dbReference type="NCBI Taxonomy" id="1125699"/>
    <lineage>
        <taxon>Bacteria</taxon>
        <taxon>Pseudomonadati</taxon>
        <taxon>Spirochaetota</taxon>
        <taxon>Spirochaetia</taxon>
        <taxon>Spirochaetales</taxon>
        <taxon>Treponemataceae</taxon>
        <taxon>Treponema</taxon>
    </lineage>
</organism>
<feature type="domain" description="DUF1902" evidence="1">
    <location>
        <begin position="2"/>
        <end position="71"/>
    </location>
</feature>
<dbReference type="EMBL" id="ATFF01000006">
    <property type="protein sequence ID" value="EPF31611.1"/>
    <property type="molecule type" value="Genomic_DNA"/>
</dbReference>
<evidence type="ECO:0000259" key="1">
    <source>
        <dbReference type="Pfam" id="PF08972"/>
    </source>
</evidence>
<dbReference type="RefSeq" id="WP_016526220.1">
    <property type="nucleotide sequence ID" value="NZ_KE332518.1"/>
</dbReference>
<protein>
    <recommendedName>
        <fullName evidence="1">DUF1902 domain-containing protein</fullName>
    </recommendedName>
</protein>
<comment type="caution">
    <text evidence="2">The sequence shown here is derived from an EMBL/GenBank/DDBJ whole genome shotgun (WGS) entry which is preliminary data.</text>
</comment>
<keyword evidence="3" id="KW-1185">Reference proteome</keyword>
<dbReference type="OrthoDB" id="361917at2"/>
<accession>S3K3T7</accession>
<dbReference type="eggNOG" id="ENOG5033E6G">
    <property type="taxonomic scope" value="Bacteria"/>
</dbReference>
<evidence type="ECO:0000313" key="2">
    <source>
        <dbReference type="EMBL" id="EPF31611.1"/>
    </source>
</evidence>
<dbReference type="AlphaFoldDB" id="S3K3T7"/>
<dbReference type="InterPro" id="IPR035069">
    <property type="entry name" value="TTHA1013/TTHA0281-like"/>
</dbReference>
<dbReference type="Proteomes" id="UP000014541">
    <property type="component" value="Unassembled WGS sequence"/>
</dbReference>
<name>S3K3T7_TREMA</name>
<dbReference type="HOGENOM" id="CLU_175518_4_0_12"/>
<proteinExistence type="predicted"/>
<reference evidence="2 3" key="1">
    <citation type="submission" date="2013-04" db="EMBL/GenBank/DDBJ databases">
        <title>The Genome Sequence of Treponema maltophilum ATCC 51939.</title>
        <authorList>
            <consortium name="The Broad Institute Genomics Platform"/>
            <person name="Earl A."/>
            <person name="Ward D."/>
            <person name="Feldgarden M."/>
            <person name="Gevers D."/>
            <person name="Leonetti C."/>
            <person name="Blanton J.M."/>
            <person name="Dewhirst F.E."/>
            <person name="Izard J."/>
            <person name="Walker B."/>
            <person name="Young S."/>
            <person name="Zeng Q."/>
            <person name="Gargeya S."/>
            <person name="Fitzgerald M."/>
            <person name="Haas B."/>
            <person name="Abouelleil A."/>
            <person name="Allen A.W."/>
            <person name="Alvarado L."/>
            <person name="Arachchi H.M."/>
            <person name="Berlin A.M."/>
            <person name="Chapman S.B."/>
            <person name="Gainer-Dewar J."/>
            <person name="Goldberg J."/>
            <person name="Griggs A."/>
            <person name="Gujja S."/>
            <person name="Hansen M."/>
            <person name="Howarth C."/>
            <person name="Imamovic A."/>
            <person name="Ireland A."/>
            <person name="Larimer J."/>
            <person name="McCowan C."/>
            <person name="Murphy C."/>
            <person name="Pearson M."/>
            <person name="Poon T.W."/>
            <person name="Priest M."/>
            <person name="Roberts A."/>
            <person name="Saif S."/>
            <person name="Shea T."/>
            <person name="Sisk P."/>
            <person name="Sykes S."/>
            <person name="Wortman J."/>
            <person name="Nusbaum C."/>
            <person name="Birren B."/>
        </authorList>
    </citation>
    <scope>NUCLEOTIDE SEQUENCE [LARGE SCALE GENOMIC DNA]</scope>
    <source>
        <strain evidence="2 3">ATCC 51939</strain>
    </source>
</reference>
<evidence type="ECO:0000313" key="3">
    <source>
        <dbReference type="Proteomes" id="UP000014541"/>
    </source>
</evidence>
<dbReference type="InterPro" id="IPR015066">
    <property type="entry name" value="DUF1902"/>
</dbReference>
<dbReference type="Pfam" id="PF08972">
    <property type="entry name" value="DUF1902"/>
    <property type="match status" value="1"/>
</dbReference>
<sequence>MEYVVTIAWDGEANVWTASSDDVKGLVLEAGSIDALMERVRHAVPELLTLNKQNTDDRTVLHFYIEKSERMYA</sequence>
<dbReference type="STRING" id="1125699.HMPREF9194_01962"/>
<dbReference type="PATRIC" id="fig|1125699.3.peg.1983"/>